<dbReference type="Proteomes" id="UP001066276">
    <property type="component" value="Chromosome 6"/>
</dbReference>
<accession>A0AAV7Q7V0</accession>
<dbReference type="AlphaFoldDB" id="A0AAV7Q7V0"/>
<reference evidence="1" key="1">
    <citation type="journal article" date="2022" name="bioRxiv">
        <title>Sequencing and chromosome-scale assembly of the giantPleurodeles waltlgenome.</title>
        <authorList>
            <person name="Brown T."/>
            <person name="Elewa A."/>
            <person name="Iarovenko S."/>
            <person name="Subramanian E."/>
            <person name="Araus A.J."/>
            <person name="Petzold A."/>
            <person name="Susuki M."/>
            <person name="Suzuki K.-i.T."/>
            <person name="Hayashi T."/>
            <person name="Toyoda A."/>
            <person name="Oliveira C."/>
            <person name="Osipova E."/>
            <person name="Leigh N.D."/>
            <person name="Simon A."/>
            <person name="Yun M.H."/>
        </authorList>
    </citation>
    <scope>NUCLEOTIDE SEQUENCE</scope>
    <source>
        <strain evidence="1">20211129_DDA</strain>
        <tissue evidence="1">Liver</tissue>
    </source>
</reference>
<sequence>MLPENATTGCRRLRALRKQDCSSGEFERYGKLYVHAACAQNQCKAVYDRPTWCLSSAPAHILLRKQSNALQRRVFKNTPTTIASEVVGGDAARNRSILKFRRN</sequence>
<evidence type="ECO:0000313" key="2">
    <source>
        <dbReference type="Proteomes" id="UP001066276"/>
    </source>
</evidence>
<comment type="caution">
    <text evidence="1">The sequence shown here is derived from an EMBL/GenBank/DDBJ whole genome shotgun (WGS) entry which is preliminary data.</text>
</comment>
<gene>
    <name evidence="1" type="ORF">NDU88_002049</name>
</gene>
<dbReference type="EMBL" id="JANPWB010000010">
    <property type="protein sequence ID" value="KAJ1135611.1"/>
    <property type="molecule type" value="Genomic_DNA"/>
</dbReference>
<keyword evidence="2" id="KW-1185">Reference proteome</keyword>
<evidence type="ECO:0000313" key="1">
    <source>
        <dbReference type="EMBL" id="KAJ1135611.1"/>
    </source>
</evidence>
<name>A0AAV7Q7V0_PLEWA</name>
<organism evidence="1 2">
    <name type="scientific">Pleurodeles waltl</name>
    <name type="common">Iberian ribbed newt</name>
    <dbReference type="NCBI Taxonomy" id="8319"/>
    <lineage>
        <taxon>Eukaryota</taxon>
        <taxon>Metazoa</taxon>
        <taxon>Chordata</taxon>
        <taxon>Craniata</taxon>
        <taxon>Vertebrata</taxon>
        <taxon>Euteleostomi</taxon>
        <taxon>Amphibia</taxon>
        <taxon>Batrachia</taxon>
        <taxon>Caudata</taxon>
        <taxon>Salamandroidea</taxon>
        <taxon>Salamandridae</taxon>
        <taxon>Pleurodelinae</taxon>
        <taxon>Pleurodeles</taxon>
    </lineage>
</organism>
<proteinExistence type="predicted"/>
<protein>
    <submittedName>
        <fullName evidence="1">Uncharacterized protein</fullName>
    </submittedName>
</protein>